<comment type="caution">
    <text evidence="2">The sequence shown here is derived from an EMBL/GenBank/DDBJ whole genome shotgun (WGS) entry which is preliminary data.</text>
</comment>
<feature type="chain" id="PRO_5002486295" description="Beta/gamma crystallin 'Greek key' domain-containing protein" evidence="1">
    <location>
        <begin position="23"/>
        <end position="100"/>
    </location>
</feature>
<reference evidence="2 3" key="1">
    <citation type="submission" date="2015-03" db="EMBL/GenBank/DDBJ databases">
        <authorList>
            <person name="Hassan Y.I."/>
            <person name="Lepp D."/>
            <person name="Li X.-Z."/>
            <person name="Zhou T."/>
        </authorList>
    </citation>
    <scope>NUCLEOTIDE SEQUENCE [LARGE SCALE GENOMIC DNA]</scope>
    <source>
        <strain evidence="2 3">BD-c194</strain>
    </source>
</reference>
<evidence type="ECO:0000313" key="2">
    <source>
        <dbReference type="EMBL" id="KKB06708.1"/>
    </source>
</evidence>
<feature type="signal peptide" evidence="1">
    <location>
        <begin position="1"/>
        <end position="22"/>
    </location>
</feature>
<dbReference type="AlphaFoldDB" id="A0A0F5FD46"/>
<evidence type="ECO:0000313" key="3">
    <source>
        <dbReference type="Proteomes" id="UP000033632"/>
    </source>
</evidence>
<evidence type="ECO:0008006" key="4">
    <source>
        <dbReference type="Google" id="ProtNLM"/>
    </source>
</evidence>
<gene>
    <name evidence="2" type="ORF">VE25_21310</name>
</gene>
<dbReference type="STRING" id="443610.VE25_21310"/>
<protein>
    <recommendedName>
        <fullName evidence="4">Beta/gamma crystallin 'Greek key' domain-containing protein</fullName>
    </recommendedName>
</protein>
<accession>A0A0F5FD46</accession>
<dbReference type="RefSeq" id="WP_046110702.1">
    <property type="nucleotide sequence ID" value="NZ_JZEX01000207.1"/>
</dbReference>
<name>A0A0F5FD46_9HYPH</name>
<proteinExistence type="predicted"/>
<dbReference type="OrthoDB" id="7951100at2"/>
<dbReference type="Proteomes" id="UP000033632">
    <property type="component" value="Unassembled WGS sequence"/>
</dbReference>
<organism evidence="2 3">
    <name type="scientific">Devosia geojensis</name>
    <dbReference type="NCBI Taxonomy" id="443610"/>
    <lineage>
        <taxon>Bacteria</taxon>
        <taxon>Pseudomonadati</taxon>
        <taxon>Pseudomonadota</taxon>
        <taxon>Alphaproteobacteria</taxon>
        <taxon>Hyphomicrobiales</taxon>
        <taxon>Devosiaceae</taxon>
        <taxon>Devosia</taxon>
    </lineage>
</organism>
<keyword evidence="1" id="KW-0732">Signal</keyword>
<dbReference type="PATRIC" id="fig|443610.3.peg.3501"/>
<dbReference type="EMBL" id="JZEX01000207">
    <property type="protein sequence ID" value="KKB06708.1"/>
    <property type="molecule type" value="Genomic_DNA"/>
</dbReference>
<evidence type="ECO:0000256" key="1">
    <source>
        <dbReference type="SAM" id="SignalP"/>
    </source>
</evidence>
<sequence>MSIKRFAVVSALALLAAAPTQAAPFCVGYGAPGLELEFGLEFGRMSTDQRNLFDLMALRRRGVDASRVDRWNGCIRAYVRQPGGGERMEFYDPNNYQQVF</sequence>
<keyword evidence="3" id="KW-1185">Reference proteome</keyword>